<evidence type="ECO:0000313" key="2">
    <source>
        <dbReference type="EMBL" id="KAB2574332.1"/>
    </source>
</evidence>
<dbReference type="Proteomes" id="UP000325902">
    <property type="component" value="Unassembled WGS sequence"/>
</dbReference>
<accession>A0A5N5DAP8</accession>
<name>A0A5N5DAP8_9PEZI</name>
<feature type="compositionally biased region" description="Low complexity" evidence="1">
    <location>
        <begin position="359"/>
        <end position="373"/>
    </location>
</feature>
<dbReference type="AlphaFoldDB" id="A0A5N5DAP8"/>
<feature type="compositionally biased region" description="Basic residues" evidence="1">
    <location>
        <begin position="244"/>
        <end position="255"/>
    </location>
</feature>
<feature type="region of interest" description="Disordered" evidence="1">
    <location>
        <begin position="216"/>
        <end position="272"/>
    </location>
</feature>
<protein>
    <submittedName>
        <fullName evidence="2">Uncharacterized protein</fullName>
    </submittedName>
</protein>
<evidence type="ECO:0000256" key="1">
    <source>
        <dbReference type="SAM" id="MobiDB-lite"/>
    </source>
</evidence>
<organism evidence="2 3">
    <name type="scientific">Lasiodiplodia theobromae</name>
    <dbReference type="NCBI Taxonomy" id="45133"/>
    <lineage>
        <taxon>Eukaryota</taxon>
        <taxon>Fungi</taxon>
        <taxon>Dikarya</taxon>
        <taxon>Ascomycota</taxon>
        <taxon>Pezizomycotina</taxon>
        <taxon>Dothideomycetes</taxon>
        <taxon>Dothideomycetes incertae sedis</taxon>
        <taxon>Botryosphaeriales</taxon>
        <taxon>Botryosphaeriaceae</taxon>
        <taxon>Lasiodiplodia</taxon>
    </lineage>
</organism>
<reference evidence="2 3" key="1">
    <citation type="journal article" date="2019" name="Sci. Rep.">
        <title>A multi-omics analysis of the grapevine pathogen Lasiodiplodia theobromae reveals that temperature affects the expression of virulence- and pathogenicity-related genes.</title>
        <authorList>
            <person name="Felix C."/>
            <person name="Meneses R."/>
            <person name="Goncalves M.F.M."/>
            <person name="Tilleman L."/>
            <person name="Duarte A.S."/>
            <person name="Jorrin-Novo J.V."/>
            <person name="Van de Peer Y."/>
            <person name="Deforce D."/>
            <person name="Van Nieuwerburgh F."/>
            <person name="Esteves A.C."/>
            <person name="Alves A."/>
        </authorList>
    </citation>
    <scope>NUCLEOTIDE SEQUENCE [LARGE SCALE GENOMIC DNA]</scope>
    <source>
        <strain evidence="2 3">LA-SOL3</strain>
    </source>
</reference>
<evidence type="ECO:0000313" key="3">
    <source>
        <dbReference type="Proteomes" id="UP000325902"/>
    </source>
</evidence>
<gene>
    <name evidence="2" type="ORF">DBV05_g7050</name>
</gene>
<dbReference type="OrthoDB" id="3943554at2759"/>
<proteinExistence type="predicted"/>
<feature type="compositionally biased region" description="Acidic residues" evidence="1">
    <location>
        <begin position="260"/>
        <end position="269"/>
    </location>
</feature>
<sequence length="465" mass="52820">MADDDYIVSPMTETPYVYDDDTYIEKYKNTNVEVVQEADIVDETSFIHENMKLNTPHPPLSLFKKDPLEYIMEFMFLPRPQRLRECDWEFWCLHWQPVTFHMLEICTEYCSQKNVDLMNENAELERELKRLGPRRTAVLTTEVYEAQTIERTRNPTKEGEQPWNREDHMWCICEGTKMFPKNLAKNQRFKERLGLPVPGVDYEVIRGAVRNELETLQNMPDRSIAPPAEAKKKKKPAPASKVGGVRRKAAKKPNKRSTPDVDEEEEDEIPAATYRSPFVVKATPATATATATASAGHKRNTSKRTVQENPSDEEYVPSSKRKPKSTNNKKKGQQKPAAADADTPTTTPVRGRKKNGFQATAAAESKMSAAAESKLPKGSGITVKGEDNVIRRLGSPIHFKDPATFAPYSDDDWFMASDSDVSLSWLFEDEIREELEAYDSDDSQKTVTPYNYCSPVNNCNRDGEC</sequence>
<keyword evidence="3" id="KW-1185">Reference proteome</keyword>
<feature type="compositionally biased region" description="Basic residues" evidence="1">
    <location>
        <begin position="319"/>
        <end position="333"/>
    </location>
</feature>
<feature type="region of interest" description="Disordered" evidence="1">
    <location>
        <begin position="289"/>
        <end position="382"/>
    </location>
</feature>
<dbReference type="EMBL" id="VCHE01000045">
    <property type="protein sequence ID" value="KAB2574332.1"/>
    <property type="molecule type" value="Genomic_DNA"/>
</dbReference>
<feature type="compositionally biased region" description="Low complexity" evidence="1">
    <location>
        <begin position="336"/>
        <end position="348"/>
    </location>
</feature>
<comment type="caution">
    <text evidence="2">The sequence shown here is derived from an EMBL/GenBank/DDBJ whole genome shotgun (WGS) entry which is preliminary data.</text>
</comment>